<evidence type="ECO:0000256" key="6">
    <source>
        <dbReference type="SAM" id="Phobius"/>
    </source>
</evidence>
<gene>
    <name evidence="8" type="ORF">BKA23_2067</name>
</gene>
<keyword evidence="9" id="KW-1185">Reference proteome</keyword>
<dbReference type="GO" id="GO:0030416">
    <property type="term" value="P:methylamine metabolic process"/>
    <property type="evidence" value="ECO:0007669"/>
    <property type="project" value="InterPro"/>
</dbReference>
<feature type="domain" description="Methylamine utilisation protein MauE" evidence="7">
    <location>
        <begin position="1"/>
        <end position="133"/>
    </location>
</feature>
<dbReference type="SUPFAM" id="SSF52833">
    <property type="entry name" value="Thioredoxin-like"/>
    <property type="match status" value="1"/>
</dbReference>
<reference evidence="8 9" key="1">
    <citation type="submission" date="2019-06" db="EMBL/GenBank/DDBJ databases">
        <title>Sequencing the genomes of 1000 actinobacteria strains.</title>
        <authorList>
            <person name="Klenk H.-P."/>
        </authorList>
    </citation>
    <scope>NUCLEOTIDE SEQUENCE [LARGE SCALE GENOMIC DNA]</scope>
    <source>
        <strain evidence="8 9">DSM 19560</strain>
    </source>
</reference>
<keyword evidence="4 6" id="KW-0472">Membrane</keyword>
<feature type="transmembrane region" description="Helical" evidence="6">
    <location>
        <begin position="147"/>
        <end position="167"/>
    </location>
</feature>
<dbReference type="GO" id="GO:0016020">
    <property type="term" value="C:membrane"/>
    <property type="evidence" value="ECO:0007669"/>
    <property type="project" value="UniProtKB-SubCell"/>
</dbReference>
<evidence type="ECO:0000256" key="2">
    <source>
        <dbReference type="ARBA" id="ARBA00022692"/>
    </source>
</evidence>
<feature type="compositionally biased region" description="Low complexity" evidence="5">
    <location>
        <begin position="353"/>
        <end position="362"/>
    </location>
</feature>
<dbReference type="RefSeq" id="WP_170226455.1">
    <property type="nucleotide sequence ID" value="NZ_VIVQ01000001.1"/>
</dbReference>
<feature type="transmembrane region" description="Helical" evidence="6">
    <location>
        <begin position="71"/>
        <end position="91"/>
    </location>
</feature>
<comment type="caution">
    <text evidence="8">The sequence shown here is derived from an EMBL/GenBank/DDBJ whole genome shotgun (WGS) entry which is preliminary data.</text>
</comment>
<evidence type="ECO:0000256" key="1">
    <source>
        <dbReference type="ARBA" id="ARBA00004141"/>
    </source>
</evidence>
<evidence type="ECO:0000313" key="8">
    <source>
        <dbReference type="EMBL" id="TWE13238.1"/>
    </source>
</evidence>
<evidence type="ECO:0000256" key="4">
    <source>
        <dbReference type="ARBA" id="ARBA00023136"/>
    </source>
</evidence>
<evidence type="ECO:0000259" key="7">
    <source>
        <dbReference type="Pfam" id="PF07291"/>
    </source>
</evidence>
<dbReference type="Proteomes" id="UP000318297">
    <property type="component" value="Unassembled WGS sequence"/>
</dbReference>
<feature type="compositionally biased region" description="Basic and acidic residues" evidence="5">
    <location>
        <begin position="331"/>
        <end position="350"/>
    </location>
</feature>
<dbReference type="InterPro" id="IPR036249">
    <property type="entry name" value="Thioredoxin-like_sf"/>
</dbReference>
<feature type="region of interest" description="Disordered" evidence="5">
    <location>
        <begin position="323"/>
        <end position="373"/>
    </location>
</feature>
<dbReference type="AlphaFoldDB" id="A0A561EC98"/>
<organism evidence="8 9">
    <name type="scientific">Rudaeicoccus suwonensis</name>
    <dbReference type="NCBI Taxonomy" id="657409"/>
    <lineage>
        <taxon>Bacteria</taxon>
        <taxon>Bacillati</taxon>
        <taxon>Actinomycetota</taxon>
        <taxon>Actinomycetes</taxon>
        <taxon>Micrococcales</taxon>
        <taxon>Dermacoccaceae</taxon>
        <taxon>Rudaeicoccus</taxon>
    </lineage>
</organism>
<accession>A0A561EC98</accession>
<feature type="transmembrane region" description="Helical" evidence="6">
    <location>
        <begin position="118"/>
        <end position="135"/>
    </location>
</feature>
<evidence type="ECO:0000256" key="5">
    <source>
        <dbReference type="SAM" id="MobiDB-lite"/>
    </source>
</evidence>
<name>A0A561EC98_9MICO</name>
<evidence type="ECO:0000313" key="9">
    <source>
        <dbReference type="Proteomes" id="UP000318297"/>
    </source>
</evidence>
<dbReference type="Pfam" id="PF07291">
    <property type="entry name" value="MauE"/>
    <property type="match status" value="1"/>
</dbReference>
<dbReference type="EMBL" id="VIVQ01000001">
    <property type="protein sequence ID" value="TWE13238.1"/>
    <property type="molecule type" value="Genomic_DNA"/>
</dbReference>
<keyword evidence="2 6" id="KW-0812">Transmembrane</keyword>
<keyword evidence="3 6" id="KW-1133">Transmembrane helix</keyword>
<dbReference type="Gene3D" id="3.40.30.10">
    <property type="entry name" value="Glutaredoxin"/>
    <property type="match status" value="1"/>
</dbReference>
<sequence length="373" mass="39920">MQWFAAACTWLVGTVLIASGTLKIGTATAFRMSLTRFGLPQFIHRDERFARAFPFVEIGLGLGTVLVPAPWHQIFTVASLALYVGFLVLVVRVVRRKQAVSCNCFGGIGDDSVDRRTIARNSALVLLAVIAVVLHDSPASVLGDRSAWLYAVPAVVSCALAVGLVIYRGLRDRRRKARQVRSLTVTDADGSPMLISEFQDPPTYLVFFSAFCGSCSALVEEFRWWPHVTNGGFDVQPVFMGPPTDYLEHPAFAEVAPYAWFDVDRSVSLAMAVSATPGAVLVDAEHPLGKKMSLGAYQVRELVVDQTKVDVAVAESGSDALTTDAAGADARASDARDGDVTDGDATDKDAQGTASAMAATDDASPEQVVRSTT</sequence>
<proteinExistence type="predicted"/>
<dbReference type="InterPro" id="IPR009908">
    <property type="entry name" value="Methylamine_util_MauE"/>
</dbReference>
<evidence type="ECO:0000256" key="3">
    <source>
        <dbReference type="ARBA" id="ARBA00022989"/>
    </source>
</evidence>
<protein>
    <submittedName>
        <fullName evidence="8">Methylamine utilization protein MauE</fullName>
    </submittedName>
</protein>
<comment type="subcellular location">
    <subcellularLocation>
        <location evidence="1">Membrane</location>
        <topology evidence="1">Multi-pass membrane protein</topology>
    </subcellularLocation>
</comment>